<dbReference type="InterPro" id="IPR011051">
    <property type="entry name" value="RmlC_Cupin_sf"/>
</dbReference>
<accession>A0A6G8Q4U4</accession>
<feature type="domain" description="Cupin type-2" evidence="1">
    <location>
        <begin position="33"/>
        <end position="99"/>
    </location>
</feature>
<dbReference type="InterPro" id="IPR014710">
    <property type="entry name" value="RmlC-like_jellyroll"/>
</dbReference>
<evidence type="ECO:0000313" key="2">
    <source>
        <dbReference type="EMBL" id="QIN81463.1"/>
    </source>
</evidence>
<organism evidence="2 3">
    <name type="scientific">Rubrobacter tropicus</name>
    <dbReference type="NCBI Taxonomy" id="2653851"/>
    <lineage>
        <taxon>Bacteria</taxon>
        <taxon>Bacillati</taxon>
        <taxon>Actinomycetota</taxon>
        <taxon>Rubrobacteria</taxon>
        <taxon>Rubrobacterales</taxon>
        <taxon>Rubrobacteraceae</taxon>
        <taxon>Rubrobacter</taxon>
    </lineage>
</organism>
<dbReference type="Gene3D" id="2.60.120.10">
    <property type="entry name" value="Jelly Rolls"/>
    <property type="match status" value="1"/>
</dbReference>
<evidence type="ECO:0000259" key="1">
    <source>
        <dbReference type="Pfam" id="PF07883"/>
    </source>
</evidence>
<evidence type="ECO:0000313" key="3">
    <source>
        <dbReference type="Proteomes" id="UP000501452"/>
    </source>
</evidence>
<sequence>MEGAVDLGGISAGARGTGTVWTEREGRDLNANLVRFPQGEGVGEHVNGEVDVLFVGVSGSGVVGVDGREHALEAGVLVLVPRGARRSTRSTSESFSYLTVHRRRGPVRLRAGRDGPNA</sequence>
<dbReference type="Pfam" id="PF07883">
    <property type="entry name" value="Cupin_2"/>
    <property type="match status" value="1"/>
</dbReference>
<name>A0A6G8Q4U4_9ACTN</name>
<dbReference type="RefSeq" id="WP_166172868.1">
    <property type="nucleotide sequence ID" value="NZ_CP045119.1"/>
</dbReference>
<dbReference type="EMBL" id="CP045119">
    <property type="protein sequence ID" value="QIN81463.1"/>
    <property type="molecule type" value="Genomic_DNA"/>
</dbReference>
<dbReference type="KEGG" id="rub:GBA63_01585"/>
<gene>
    <name evidence="2" type="ORF">GBA63_01585</name>
</gene>
<dbReference type="AlphaFoldDB" id="A0A6G8Q4U4"/>
<reference evidence="2 3" key="1">
    <citation type="submission" date="2019-10" db="EMBL/GenBank/DDBJ databases">
        <title>Rubrobacter sp nov SCSIO 52090 isolated from a deep-sea sediment in the South China Sea.</title>
        <authorList>
            <person name="Chen R.W."/>
        </authorList>
    </citation>
    <scope>NUCLEOTIDE SEQUENCE [LARGE SCALE GENOMIC DNA]</scope>
    <source>
        <strain evidence="2 3">SCSIO 52909</strain>
    </source>
</reference>
<dbReference type="Proteomes" id="UP000501452">
    <property type="component" value="Chromosome"/>
</dbReference>
<proteinExistence type="predicted"/>
<dbReference type="InterPro" id="IPR013096">
    <property type="entry name" value="Cupin_2"/>
</dbReference>
<keyword evidence="3" id="KW-1185">Reference proteome</keyword>
<protein>
    <submittedName>
        <fullName evidence="2">Cupin domain-containing protein</fullName>
    </submittedName>
</protein>
<dbReference type="SUPFAM" id="SSF51182">
    <property type="entry name" value="RmlC-like cupins"/>
    <property type="match status" value="1"/>
</dbReference>